<accession>A0ABV9GV37</accession>
<protein>
    <submittedName>
        <fullName evidence="1">Uncharacterized protein</fullName>
    </submittedName>
</protein>
<dbReference type="RefSeq" id="WP_376847673.1">
    <property type="nucleotide sequence ID" value="NZ_JBHSFW010000027.1"/>
</dbReference>
<proteinExistence type="predicted"/>
<keyword evidence="2" id="KW-1185">Reference proteome</keyword>
<evidence type="ECO:0000313" key="1">
    <source>
        <dbReference type="EMBL" id="MFC4620560.1"/>
    </source>
</evidence>
<name>A0ABV9GV37_9BACL</name>
<dbReference type="Proteomes" id="UP001596022">
    <property type="component" value="Unassembled WGS sequence"/>
</dbReference>
<reference evidence="2" key="1">
    <citation type="journal article" date="2019" name="Int. J. Syst. Evol. Microbiol.">
        <title>The Global Catalogue of Microorganisms (GCM) 10K type strain sequencing project: providing services to taxonomists for standard genome sequencing and annotation.</title>
        <authorList>
            <consortium name="The Broad Institute Genomics Platform"/>
            <consortium name="The Broad Institute Genome Sequencing Center for Infectious Disease"/>
            <person name="Wu L."/>
            <person name="Ma J."/>
        </authorList>
    </citation>
    <scope>NUCLEOTIDE SEQUENCE [LARGE SCALE GENOMIC DNA]</scope>
    <source>
        <strain evidence="2">CGMCC 1.16306</strain>
    </source>
</reference>
<comment type="caution">
    <text evidence="1">The sequence shown here is derived from an EMBL/GenBank/DDBJ whole genome shotgun (WGS) entry which is preliminary data.</text>
</comment>
<dbReference type="EMBL" id="JBHSFW010000027">
    <property type="protein sequence ID" value="MFC4620560.1"/>
    <property type="molecule type" value="Genomic_DNA"/>
</dbReference>
<evidence type="ECO:0000313" key="2">
    <source>
        <dbReference type="Proteomes" id="UP001596022"/>
    </source>
</evidence>
<gene>
    <name evidence="1" type="ORF">ACFO4N_17855</name>
</gene>
<organism evidence="1 2">
    <name type="scientific">Camelliibacillus cellulosilyticus</name>
    <dbReference type="NCBI Taxonomy" id="2174486"/>
    <lineage>
        <taxon>Bacteria</taxon>
        <taxon>Bacillati</taxon>
        <taxon>Bacillota</taxon>
        <taxon>Bacilli</taxon>
        <taxon>Bacillales</taxon>
        <taxon>Sporolactobacillaceae</taxon>
        <taxon>Camelliibacillus</taxon>
    </lineage>
</organism>
<sequence length="89" mass="9330">MEEEGDYLVSFSAGIAVVTTGTLSVYADSKFLGNAGPLSVIGLANFAEIVHLRRGDLVQVVASGTITAGALSQGTLTVARLDEDENRRF</sequence>